<dbReference type="RefSeq" id="WP_188104249.1">
    <property type="nucleotide sequence ID" value="NZ_JAANIH010000038.1"/>
</dbReference>
<feature type="compositionally biased region" description="Low complexity" evidence="1">
    <location>
        <begin position="26"/>
        <end position="36"/>
    </location>
</feature>
<dbReference type="InterPro" id="IPR038610">
    <property type="entry name" value="FliK-like_C_sf"/>
</dbReference>
<dbReference type="Gene3D" id="3.30.750.140">
    <property type="match status" value="1"/>
</dbReference>
<dbReference type="InterPro" id="IPR021136">
    <property type="entry name" value="Flagellar_hook_control-like_C"/>
</dbReference>
<feature type="compositionally biased region" description="Basic and acidic residues" evidence="1">
    <location>
        <begin position="143"/>
        <end position="161"/>
    </location>
</feature>
<feature type="compositionally biased region" description="Low complexity" evidence="1">
    <location>
        <begin position="196"/>
        <end position="211"/>
    </location>
</feature>
<dbReference type="CDD" id="cd17470">
    <property type="entry name" value="T3SS_Flik_C"/>
    <property type="match status" value="1"/>
</dbReference>
<dbReference type="Proteomes" id="UP000639516">
    <property type="component" value="Unassembled WGS sequence"/>
</dbReference>
<proteinExistence type="predicted"/>
<reference evidence="3 4" key="1">
    <citation type="journal article" date="2020" name="Arch. Microbiol.">
        <title>Bradyrhizobium campsiandrae sp. nov., a nitrogen-fixing bacterial strain isolated from a native leguminous tree from the Amazon adapted to flooded conditions.</title>
        <authorList>
            <person name="Cabral Michel D."/>
            <person name="Martins da Costa E."/>
            <person name="Azarias Guimaraes A."/>
            <person name="Soares de Carvalho T."/>
            <person name="Santos de Castro Caputo P."/>
            <person name="Willems A."/>
            <person name="de Souza Moreira F.M."/>
        </authorList>
    </citation>
    <scope>NUCLEOTIDE SEQUENCE [LARGE SCALE GENOMIC DNA]</scope>
    <source>
        <strain evidence="4">INPA 384B</strain>
    </source>
</reference>
<evidence type="ECO:0000313" key="3">
    <source>
        <dbReference type="EMBL" id="MBC9982369.1"/>
    </source>
</evidence>
<dbReference type="Pfam" id="PF02120">
    <property type="entry name" value="Flg_hook"/>
    <property type="match status" value="1"/>
</dbReference>
<keyword evidence="3" id="KW-0969">Cilium</keyword>
<feature type="compositionally biased region" description="Basic and acidic residues" evidence="1">
    <location>
        <begin position="427"/>
        <end position="436"/>
    </location>
</feature>
<keyword evidence="4" id="KW-1185">Reference proteome</keyword>
<gene>
    <name evidence="3" type="ORF">HA482_29615</name>
</gene>
<protein>
    <submittedName>
        <fullName evidence="3">Flagellar hook-length control protein FliK</fullName>
    </submittedName>
</protein>
<feature type="region of interest" description="Disordered" evidence="1">
    <location>
        <begin position="373"/>
        <end position="445"/>
    </location>
</feature>
<feature type="compositionally biased region" description="Low complexity" evidence="1">
    <location>
        <begin position="377"/>
        <end position="399"/>
    </location>
</feature>
<keyword evidence="3" id="KW-0282">Flagellum</keyword>
<evidence type="ECO:0000259" key="2">
    <source>
        <dbReference type="Pfam" id="PF02120"/>
    </source>
</evidence>
<organism evidence="3 4">
    <name type="scientific">Bradyrhizobium campsiandrae</name>
    <dbReference type="NCBI Taxonomy" id="1729892"/>
    <lineage>
        <taxon>Bacteria</taxon>
        <taxon>Pseudomonadati</taxon>
        <taxon>Pseudomonadota</taxon>
        <taxon>Alphaproteobacteria</taxon>
        <taxon>Hyphomicrobiales</taxon>
        <taxon>Nitrobacteraceae</taxon>
        <taxon>Bradyrhizobium</taxon>
    </lineage>
</organism>
<feature type="compositionally biased region" description="Basic and acidic residues" evidence="1">
    <location>
        <begin position="37"/>
        <end position="47"/>
    </location>
</feature>
<evidence type="ECO:0000256" key="1">
    <source>
        <dbReference type="SAM" id="MobiDB-lite"/>
    </source>
</evidence>
<feature type="region of interest" description="Disordered" evidence="1">
    <location>
        <begin position="19"/>
        <end position="215"/>
    </location>
</feature>
<keyword evidence="3" id="KW-0966">Cell projection</keyword>
<sequence>MTKLSGTSGQLFAGLAESLTRGVSRSAKGAATSGAKTGDDSSFHDLLHTVSNMAKRALDDQGTETTAKAASVRPRLAQLTERATPKDEPVHERTDETKSSSKQDPADRSTKADVPIRLSAPTIVGQELAAAPAVTSPAPQPSSDKKEAVRAERPSAAKREVQGSAGAAAADAARSAAQSIAARSAADASGPRSQPAGAQAEMSAHAAMAQGSDVQPKAMPVTPGFEAVTANVERAAKAAGREALPETTKVTVVQQETHLPPVAQFSATQQVANAVVSELKSSSAPAAAAPDLVGTQTNSPDQPLRILTVNLEPPDLGNVTMRLRLVGNEVSVQLAAERKDTSTMLDQQRDQIRNLMQSAGYVADVAPVQHGALDGFQSGAGQSQPQLSSQQQQSSQSQGAFGGAGTSSGQSDGGARQAWPEQQPNQEARHDQDVAPHTRRGPVYL</sequence>
<accession>A0ABR7UEI3</accession>
<evidence type="ECO:0000313" key="4">
    <source>
        <dbReference type="Proteomes" id="UP000639516"/>
    </source>
</evidence>
<feature type="domain" description="Flagellar hook-length control protein-like C-terminal" evidence="2">
    <location>
        <begin position="300"/>
        <end position="371"/>
    </location>
</feature>
<name>A0ABR7UEI3_9BRAD</name>
<feature type="compositionally biased region" description="Low complexity" evidence="1">
    <location>
        <begin position="162"/>
        <end position="189"/>
    </location>
</feature>
<dbReference type="EMBL" id="JAATTO010000049">
    <property type="protein sequence ID" value="MBC9982369.1"/>
    <property type="molecule type" value="Genomic_DNA"/>
</dbReference>
<comment type="caution">
    <text evidence="3">The sequence shown here is derived from an EMBL/GenBank/DDBJ whole genome shotgun (WGS) entry which is preliminary data.</text>
</comment>
<feature type="compositionally biased region" description="Basic and acidic residues" evidence="1">
    <location>
        <begin position="83"/>
        <end position="111"/>
    </location>
</feature>